<evidence type="ECO:0000313" key="3">
    <source>
        <dbReference type="EMBL" id="PAB56217.1"/>
    </source>
</evidence>
<reference evidence="3 4" key="1">
    <citation type="submission" date="2017-06" db="EMBL/GenBank/DDBJ databases">
        <title>Draft genome sequence of anaerobic fermentative bacterium Anaeromicrobium sediminis DY2726D isolated from West Pacific Ocean sediments.</title>
        <authorList>
            <person name="Zeng X."/>
        </authorList>
    </citation>
    <scope>NUCLEOTIDE SEQUENCE [LARGE SCALE GENOMIC DNA]</scope>
    <source>
        <strain evidence="3 4">DY2726D</strain>
    </source>
</reference>
<keyword evidence="4" id="KW-1185">Reference proteome</keyword>
<evidence type="ECO:0000259" key="2">
    <source>
        <dbReference type="Pfam" id="PF12945"/>
    </source>
</evidence>
<evidence type="ECO:0000259" key="1">
    <source>
        <dbReference type="Pfam" id="PF07238"/>
    </source>
</evidence>
<dbReference type="RefSeq" id="WP_095136160.1">
    <property type="nucleotide sequence ID" value="NZ_NIBG01000037.1"/>
</dbReference>
<gene>
    <name evidence="3" type="ORF">CCE28_21175</name>
</gene>
<protein>
    <recommendedName>
        <fullName evidence="5">PilZ domain-containing protein</fullName>
    </recommendedName>
</protein>
<sequence>MISFKLNRKIEIYSEDELKMGDSTVQDEDEKSIYISCPIGNNGHMKLVPGEIIRAMYCGEDNKVYGFMTEAATIISDDNIPLIKVNKPSEYEIIPRREFVRIPIMLDIQIFVIDEKISIAHKTPDELKEIYKYKKWIKGYTYDFSAGGLGAVVEESVDYGKEILCLVGDECFHKGFIGKVVRTSRNKAGKKLYKMGVQFVGLDYQCREKLVKYTFQKMREQLKVRSS</sequence>
<name>A0A267M9U7_9FIRM</name>
<dbReference type="Pfam" id="PF07238">
    <property type="entry name" value="PilZ"/>
    <property type="match status" value="1"/>
</dbReference>
<dbReference type="OrthoDB" id="3493at2"/>
<organism evidence="3 4">
    <name type="scientific">Anaeromicrobium sediminis</name>
    <dbReference type="NCBI Taxonomy" id="1478221"/>
    <lineage>
        <taxon>Bacteria</taxon>
        <taxon>Bacillati</taxon>
        <taxon>Bacillota</taxon>
        <taxon>Clostridia</taxon>
        <taxon>Peptostreptococcales</taxon>
        <taxon>Thermotaleaceae</taxon>
        <taxon>Anaeromicrobium</taxon>
    </lineage>
</organism>
<dbReference type="EMBL" id="NIBG01000037">
    <property type="protein sequence ID" value="PAB56217.1"/>
    <property type="molecule type" value="Genomic_DNA"/>
</dbReference>
<dbReference type="GO" id="GO:0035438">
    <property type="term" value="F:cyclic-di-GMP binding"/>
    <property type="evidence" value="ECO:0007669"/>
    <property type="project" value="InterPro"/>
</dbReference>
<proteinExistence type="predicted"/>
<dbReference type="Pfam" id="PF12945">
    <property type="entry name" value="PilZNR"/>
    <property type="match status" value="1"/>
</dbReference>
<feature type="domain" description="PilZ" evidence="1">
    <location>
        <begin position="96"/>
        <end position="216"/>
    </location>
</feature>
<accession>A0A267M9U7</accession>
<dbReference type="InterPro" id="IPR009875">
    <property type="entry name" value="PilZ_domain"/>
</dbReference>
<feature type="domain" description="Type III secretion system flagellar brake protein YcgR PilZN" evidence="2">
    <location>
        <begin position="6"/>
        <end position="88"/>
    </location>
</feature>
<evidence type="ECO:0000313" key="4">
    <source>
        <dbReference type="Proteomes" id="UP000216024"/>
    </source>
</evidence>
<evidence type="ECO:0008006" key="5">
    <source>
        <dbReference type="Google" id="ProtNLM"/>
    </source>
</evidence>
<dbReference type="InterPro" id="IPR009926">
    <property type="entry name" value="T3SS_YcgR_PilZN"/>
</dbReference>
<dbReference type="AlphaFoldDB" id="A0A267M9U7"/>
<comment type="caution">
    <text evidence="3">The sequence shown here is derived from an EMBL/GenBank/DDBJ whole genome shotgun (WGS) entry which is preliminary data.</text>
</comment>
<dbReference type="Proteomes" id="UP000216024">
    <property type="component" value="Unassembled WGS sequence"/>
</dbReference>